<evidence type="ECO:0000313" key="2">
    <source>
        <dbReference type="Proteomes" id="UP000013201"/>
    </source>
</evidence>
<sequence length="117" mass="13128">MIHQGTVVWQLGRIHQAYATYSKNGVRRARRPFDSWWEPGSIWAVTDPSDALEFSAFQIGVTLREIGGLGVVDEIIGLFRDEHGPDATGWLANIWGELQPDCDARQQFVLRFGGRSA</sequence>
<organism evidence="1 2">
    <name type="scientific">Sphingobium indicum BiD32</name>
    <dbReference type="NCBI Taxonomy" id="1301087"/>
    <lineage>
        <taxon>Bacteria</taxon>
        <taxon>Pseudomonadati</taxon>
        <taxon>Pseudomonadota</taxon>
        <taxon>Alphaproteobacteria</taxon>
        <taxon>Sphingomonadales</taxon>
        <taxon>Sphingomonadaceae</taxon>
        <taxon>Sphingobium</taxon>
    </lineage>
</organism>
<dbReference type="RefSeq" id="WP_006967503.1">
    <property type="nucleotide sequence ID" value="NZ_CAVK010000250.1"/>
</dbReference>
<dbReference type="EMBL" id="CAVK010000250">
    <property type="protein sequence ID" value="CCW20177.1"/>
    <property type="molecule type" value="Genomic_DNA"/>
</dbReference>
<protein>
    <submittedName>
        <fullName evidence="1">Uncharacterized protein</fullName>
    </submittedName>
</protein>
<comment type="caution">
    <text evidence="1">The sequence shown here is derived from an EMBL/GenBank/DDBJ whole genome shotgun (WGS) entry which is preliminary data.</text>
</comment>
<evidence type="ECO:0000313" key="1">
    <source>
        <dbReference type="EMBL" id="CCW20177.1"/>
    </source>
</evidence>
<gene>
    <name evidence="1" type="ORF">EBBID32_45480</name>
</gene>
<reference evidence="2" key="2">
    <citation type="submission" date="2013-04" db="EMBL/GenBank/DDBJ databases">
        <title>Bisphenol A degrading Sphingobium sp. strain BiD32.</title>
        <authorList>
            <person name="Nielsen J.L."/>
            <person name="Zhou N.A."/>
            <person name="Kjeldal H."/>
        </authorList>
    </citation>
    <scope>NUCLEOTIDE SEQUENCE [LARGE SCALE GENOMIC DNA]</scope>
    <source>
        <strain evidence="2">BiD32</strain>
    </source>
</reference>
<dbReference type="AlphaFoldDB" id="N1MXE4"/>
<keyword evidence="2" id="KW-1185">Reference proteome</keyword>
<accession>N1MXE4</accession>
<reference evidence="1 2" key="1">
    <citation type="submission" date="2013-03" db="EMBL/GenBank/DDBJ databases">
        <authorList>
            <person name="Le V."/>
        </authorList>
    </citation>
    <scope>NUCLEOTIDE SEQUENCE [LARGE SCALE GENOMIC DNA]</scope>
    <source>
        <strain evidence="1 2">BiD32</strain>
    </source>
</reference>
<proteinExistence type="predicted"/>
<dbReference type="Proteomes" id="UP000013201">
    <property type="component" value="Unassembled WGS sequence"/>
</dbReference>
<name>N1MXE4_9SPHN</name>